<feature type="compositionally biased region" description="Polar residues" evidence="1">
    <location>
        <begin position="239"/>
        <end position="250"/>
    </location>
</feature>
<name>A0ABV0RS06_9TELE</name>
<evidence type="ECO:0000313" key="3">
    <source>
        <dbReference type="Proteomes" id="UP001434883"/>
    </source>
</evidence>
<protein>
    <submittedName>
        <fullName evidence="2">Uncharacterized protein</fullName>
    </submittedName>
</protein>
<reference evidence="2 3" key="1">
    <citation type="submission" date="2021-06" db="EMBL/GenBank/DDBJ databases">
        <authorList>
            <person name="Palmer J.M."/>
        </authorList>
    </citation>
    <scope>NUCLEOTIDE SEQUENCE [LARGE SCALE GENOMIC DNA]</scope>
    <source>
        <strain evidence="2 3">XC_2019</strain>
        <tissue evidence="2">Muscle</tissue>
    </source>
</reference>
<evidence type="ECO:0000256" key="1">
    <source>
        <dbReference type="SAM" id="MobiDB-lite"/>
    </source>
</evidence>
<comment type="caution">
    <text evidence="2">The sequence shown here is derived from an EMBL/GenBank/DDBJ whole genome shotgun (WGS) entry which is preliminary data.</text>
</comment>
<keyword evidence="3" id="KW-1185">Reference proteome</keyword>
<feature type="compositionally biased region" description="Basic and acidic residues" evidence="1">
    <location>
        <begin position="318"/>
        <end position="341"/>
    </location>
</feature>
<feature type="non-terminal residue" evidence="2">
    <location>
        <position position="358"/>
    </location>
</feature>
<evidence type="ECO:0000313" key="2">
    <source>
        <dbReference type="EMBL" id="MEQ2211024.1"/>
    </source>
</evidence>
<sequence>MEGKFPDTTAWVDLETQLNNIQTLVLQTRGTNDAEKIKHKIDNKVRQTLKAEGINLTDKSDLGEWLRKKLNTAKENTQEAQSKLNEATVWSKGKYRTNVDKLDKEQRFWADILLIYQGGIHTMQRKKPRDKEEGSKSAQGTCPDTPPPYRPSSSCSSLTSGPTPPSGGLYPILEVENGTIVVHGLNLPADDGGSLAGSSSSSMSAAASSLNDAEKRAFQDRQIRERQEQQKRHMRKTNPFYSTIQPSSRPASLLSVAEDREPFEASGPKSGLQGSGTDPVGSVSLQLSGTWKPDGFFCPTPAPTPTPCYTSTPGATLEENRYSRAPQDEENRADSHPHMPEEPGPPDSQTVVQSRIHL</sequence>
<dbReference type="EMBL" id="JAHRIN010056094">
    <property type="protein sequence ID" value="MEQ2211024.1"/>
    <property type="molecule type" value="Genomic_DNA"/>
</dbReference>
<proteinExistence type="predicted"/>
<feature type="compositionally biased region" description="Low complexity" evidence="1">
    <location>
        <begin position="151"/>
        <end position="171"/>
    </location>
</feature>
<feature type="compositionally biased region" description="Polar residues" evidence="1">
    <location>
        <begin position="347"/>
        <end position="358"/>
    </location>
</feature>
<gene>
    <name evidence="2" type="ORF">XENOCAPTIV_024377</name>
</gene>
<accession>A0ABV0RS06</accession>
<feature type="region of interest" description="Disordered" evidence="1">
    <location>
        <begin position="192"/>
        <end position="283"/>
    </location>
</feature>
<feature type="region of interest" description="Disordered" evidence="1">
    <location>
        <begin position="296"/>
        <end position="358"/>
    </location>
</feature>
<feature type="compositionally biased region" description="Basic and acidic residues" evidence="1">
    <location>
        <begin position="212"/>
        <end position="231"/>
    </location>
</feature>
<feature type="region of interest" description="Disordered" evidence="1">
    <location>
        <begin position="122"/>
        <end position="171"/>
    </location>
</feature>
<feature type="compositionally biased region" description="Low complexity" evidence="1">
    <location>
        <begin position="192"/>
        <end position="211"/>
    </location>
</feature>
<dbReference type="Proteomes" id="UP001434883">
    <property type="component" value="Unassembled WGS sequence"/>
</dbReference>
<organism evidence="2 3">
    <name type="scientific">Xenoophorus captivus</name>
    <dbReference type="NCBI Taxonomy" id="1517983"/>
    <lineage>
        <taxon>Eukaryota</taxon>
        <taxon>Metazoa</taxon>
        <taxon>Chordata</taxon>
        <taxon>Craniata</taxon>
        <taxon>Vertebrata</taxon>
        <taxon>Euteleostomi</taxon>
        <taxon>Actinopterygii</taxon>
        <taxon>Neopterygii</taxon>
        <taxon>Teleostei</taxon>
        <taxon>Neoteleostei</taxon>
        <taxon>Acanthomorphata</taxon>
        <taxon>Ovalentaria</taxon>
        <taxon>Atherinomorphae</taxon>
        <taxon>Cyprinodontiformes</taxon>
        <taxon>Goodeidae</taxon>
        <taxon>Xenoophorus</taxon>
    </lineage>
</organism>